<accession>A0A7S4F4C8</accession>
<proteinExistence type="predicted"/>
<evidence type="ECO:0000256" key="1">
    <source>
        <dbReference type="SAM" id="MobiDB-lite"/>
    </source>
</evidence>
<organism evidence="2">
    <name type="scientific">Chrysotila carterae</name>
    <name type="common">Marine alga</name>
    <name type="synonym">Syracosphaera carterae</name>
    <dbReference type="NCBI Taxonomy" id="13221"/>
    <lineage>
        <taxon>Eukaryota</taxon>
        <taxon>Haptista</taxon>
        <taxon>Haptophyta</taxon>
        <taxon>Prymnesiophyceae</taxon>
        <taxon>Isochrysidales</taxon>
        <taxon>Isochrysidaceae</taxon>
        <taxon>Chrysotila</taxon>
    </lineage>
</organism>
<dbReference type="AlphaFoldDB" id="A0A7S4F4C8"/>
<gene>
    <name evidence="2" type="ORF">PCAR00345_LOCUS23876</name>
</gene>
<protein>
    <recommendedName>
        <fullName evidence="3">SAP domain-containing protein</fullName>
    </recommendedName>
</protein>
<feature type="compositionally biased region" description="Pro residues" evidence="1">
    <location>
        <begin position="138"/>
        <end position="149"/>
    </location>
</feature>
<feature type="compositionally biased region" description="Basic and acidic residues" evidence="1">
    <location>
        <begin position="154"/>
        <end position="187"/>
    </location>
</feature>
<evidence type="ECO:0008006" key="3">
    <source>
        <dbReference type="Google" id="ProtNLM"/>
    </source>
</evidence>
<feature type="region of interest" description="Disordered" evidence="1">
    <location>
        <begin position="104"/>
        <end position="213"/>
    </location>
</feature>
<evidence type="ECO:0000313" key="2">
    <source>
        <dbReference type="EMBL" id="CAE0771264.1"/>
    </source>
</evidence>
<dbReference type="EMBL" id="HBIZ01037427">
    <property type="protein sequence ID" value="CAE0771264.1"/>
    <property type="molecule type" value="Transcribed_RNA"/>
</dbReference>
<sequence>MRSRLQKMCTYSRTASLVSLVVSAASQEQTEAALIDVPMASVRVSGDRAQAQAQAQESAAEADAGAPHDWSVRQLKDFLKEHGDELRNFTEKSELVREVQRLMDSSSSVLPQTGPTAPTSTAQPTSTSAATSARAASGPPPPCPSPAAPLPQNSEKHARLVHKIQDIKKSGDRAFQAKDFEKAERHYSSALRQAADQPVDQARIGGKHGWSCV</sequence>
<feature type="compositionally biased region" description="Low complexity" evidence="1">
    <location>
        <begin position="111"/>
        <end position="137"/>
    </location>
</feature>
<name>A0A7S4F4C8_CHRCT</name>
<reference evidence="2" key="1">
    <citation type="submission" date="2021-01" db="EMBL/GenBank/DDBJ databases">
        <authorList>
            <person name="Corre E."/>
            <person name="Pelletier E."/>
            <person name="Niang G."/>
            <person name="Scheremetjew M."/>
            <person name="Finn R."/>
            <person name="Kale V."/>
            <person name="Holt S."/>
            <person name="Cochrane G."/>
            <person name="Meng A."/>
            <person name="Brown T."/>
            <person name="Cohen L."/>
        </authorList>
    </citation>
    <scope>NUCLEOTIDE SEQUENCE</scope>
    <source>
        <strain evidence="2">CCMP645</strain>
    </source>
</reference>